<reference evidence="5 6" key="1">
    <citation type="submission" date="2019-06" db="EMBL/GenBank/DDBJ databases">
        <title>Complete genome sequence of Haemophilus parasuis HPS412.</title>
        <authorList>
            <person name="Yang S."/>
            <person name="Huang C."/>
        </authorList>
    </citation>
    <scope>NUCLEOTIDE SEQUENCE [LARGE SCALE GENOMIC DNA]</scope>
    <source>
        <strain evidence="5 6">HPS412</strain>
    </source>
</reference>
<comment type="similarity">
    <text evidence="1">Belongs to the type-I restriction system S methylase family.</text>
</comment>
<accession>A0A859III7</accession>
<evidence type="ECO:0000256" key="2">
    <source>
        <dbReference type="ARBA" id="ARBA00022747"/>
    </source>
</evidence>
<dbReference type="GO" id="GO:0009307">
    <property type="term" value="P:DNA restriction-modification system"/>
    <property type="evidence" value="ECO:0007669"/>
    <property type="project" value="UniProtKB-KW"/>
</dbReference>
<keyword evidence="3" id="KW-0238">DNA-binding</keyword>
<evidence type="ECO:0000256" key="3">
    <source>
        <dbReference type="ARBA" id="ARBA00023125"/>
    </source>
</evidence>
<dbReference type="EMBL" id="CP041334">
    <property type="protein sequence ID" value="QKY73848.1"/>
    <property type="molecule type" value="Genomic_DNA"/>
</dbReference>
<dbReference type="Gene3D" id="3.90.220.20">
    <property type="entry name" value="DNA methylase specificity domains"/>
    <property type="match status" value="1"/>
</dbReference>
<evidence type="ECO:0000313" key="6">
    <source>
        <dbReference type="Proteomes" id="UP000509790"/>
    </source>
</evidence>
<proteinExistence type="inferred from homology"/>
<dbReference type="RefSeq" id="WP_160429403.1">
    <property type="nucleotide sequence ID" value="NZ_CP181445.1"/>
</dbReference>
<sequence length="218" mass="25250">MICKQASKQASKIVYPKLRFPQFRNCKGWEVVELKVLANRVTVKNKDNAIIRVLTNSANDGVIDQGDYFDRDIANKNNLDGYYIIEFGDYVYNPRISNLAPVGPISKNKVGIGVMSPLYTVFRFKNEQNDFYEYFFKTNTWHKYLQQNSNSGARYDRMNITNNDFMSMPLPMLIPKEQQAIADCLSSLDNLINEQNERIGRLKTHKKGLMQQLFPTIQ</sequence>
<gene>
    <name evidence="5" type="ORF">FLK62_11980</name>
</gene>
<dbReference type="SUPFAM" id="SSF116734">
    <property type="entry name" value="DNA methylase specificity domain"/>
    <property type="match status" value="1"/>
</dbReference>
<protein>
    <recommendedName>
        <fullName evidence="4">Type I restriction modification DNA specificity domain-containing protein</fullName>
    </recommendedName>
</protein>
<name>A0A859III7_GLAPU</name>
<dbReference type="Proteomes" id="UP000509790">
    <property type="component" value="Chromosome"/>
</dbReference>
<evidence type="ECO:0000256" key="1">
    <source>
        <dbReference type="ARBA" id="ARBA00010923"/>
    </source>
</evidence>
<evidence type="ECO:0000313" key="5">
    <source>
        <dbReference type="EMBL" id="QKY73848.1"/>
    </source>
</evidence>
<organism evidence="5 6">
    <name type="scientific">Glaesserella parasuis</name>
    <name type="common">Haemophilus parasuis</name>
    <dbReference type="NCBI Taxonomy" id="738"/>
    <lineage>
        <taxon>Bacteria</taxon>
        <taxon>Pseudomonadati</taxon>
        <taxon>Pseudomonadota</taxon>
        <taxon>Gammaproteobacteria</taxon>
        <taxon>Pasteurellales</taxon>
        <taxon>Pasteurellaceae</taxon>
        <taxon>Glaesserella</taxon>
    </lineage>
</organism>
<dbReference type="REBASE" id="404561">
    <property type="entry name" value="S2.Gpa412ORF11990P"/>
</dbReference>
<dbReference type="InterPro" id="IPR052021">
    <property type="entry name" value="Type-I_RS_S_subunit"/>
</dbReference>
<keyword evidence="2" id="KW-0680">Restriction system</keyword>
<feature type="domain" description="Type I restriction modification DNA specificity" evidence="4">
    <location>
        <begin position="28"/>
        <end position="199"/>
    </location>
</feature>
<dbReference type="GO" id="GO:0003677">
    <property type="term" value="F:DNA binding"/>
    <property type="evidence" value="ECO:0007669"/>
    <property type="project" value="UniProtKB-KW"/>
</dbReference>
<dbReference type="InterPro" id="IPR044946">
    <property type="entry name" value="Restrct_endonuc_typeI_TRD_sf"/>
</dbReference>
<dbReference type="PANTHER" id="PTHR30408:SF12">
    <property type="entry name" value="TYPE I RESTRICTION ENZYME MJAVIII SPECIFICITY SUBUNIT"/>
    <property type="match status" value="1"/>
</dbReference>
<dbReference type="InterPro" id="IPR000055">
    <property type="entry name" value="Restrct_endonuc_typeI_TRD"/>
</dbReference>
<dbReference type="PANTHER" id="PTHR30408">
    <property type="entry name" value="TYPE-1 RESTRICTION ENZYME ECOKI SPECIFICITY PROTEIN"/>
    <property type="match status" value="1"/>
</dbReference>
<dbReference type="Pfam" id="PF01420">
    <property type="entry name" value="Methylase_S"/>
    <property type="match status" value="1"/>
</dbReference>
<dbReference type="AlphaFoldDB" id="A0A859III7"/>
<evidence type="ECO:0000259" key="4">
    <source>
        <dbReference type="Pfam" id="PF01420"/>
    </source>
</evidence>